<feature type="chain" id="PRO_5015115209" evidence="2">
    <location>
        <begin position="31"/>
        <end position="445"/>
    </location>
</feature>
<reference evidence="5 6" key="1">
    <citation type="submission" date="2018-03" db="EMBL/GenBank/DDBJ databases">
        <title>Brevisbacillus phylogenomics.</title>
        <authorList>
            <person name="Dunlap C."/>
        </authorList>
    </citation>
    <scope>NUCLEOTIDE SEQUENCE [LARGE SCALE GENOMIC DNA]</scope>
    <source>
        <strain evidence="5 6">NRRL NRS-1210</strain>
    </source>
</reference>
<name>A0A2P7VL77_9BACL</name>
<dbReference type="PANTHER" id="PTHR10404:SF46">
    <property type="entry name" value="VACUOLAR PROTEIN SORTING-ASSOCIATED PROTEIN 70"/>
    <property type="match status" value="1"/>
</dbReference>
<feature type="domain" description="PA" evidence="3">
    <location>
        <begin position="121"/>
        <end position="204"/>
    </location>
</feature>
<dbReference type="AlphaFoldDB" id="A0A2P7VL77"/>
<evidence type="ECO:0000259" key="3">
    <source>
        <dbReference type="Pfam" id="PF02225"/>
    </source>
</evidence>
<keyword evidence="5" id="KW-0031">Aminopeptidase</keyword>
<comment type="caution">
    <text evidence="5">The sequence shown here is derived from an EMBL/GenBank/DDBJ whole genome shotgun (WGS) entry which is preliminary data.</text>
</comment>
<dbReference type="InterPro" id="IPR003137">
    <property type="entry name" value="PA_domain"/>
</dbReference>
<evidence type="ECO:0000259" key="4">
    <source>
        <dbReference type="Pfam" id="PF04389"/>
    </source>
</evidence>
<proteinExistence type="predicted"/>
<evidence type="ECO:0000256" key="2">
    <source>
        <dbReference type="SAM" id="SignalP"/>
    </source>
</evidence>
<feature type="domain" description="Peptidase M28" evidence="4">
    <location>
        <begin position="232"/>
        <end position="414"/>
    </location>
</feature>
<evidence type="ECO:0000313" key="6">
    <source>
        <dbReference type="Proteomes" id="UP000240419"/>
    </source>
</evidence>
<keyword evidence="2" id="KW-0732">Signal</keyword>
<feature type="region of interest" description="Disordered" evidence="1">
    <location>
        <begin position="421"/>
        <end position="445"/>
    </location>
</feature>
<dbReference type="InterPro" id="IPR007484">
    <property type="entry name" value="Peptidase_M28"/>
</dbReference>
<dbReference type="SUPFAM" id="SSF53187">
    <property type="entry name" value="Zn-dependent exopeptidases"/>
    <property type="match status" value="1"/>
</dbReference>
<evidence type="ECO:0000256" key="1">
    <source>
        <dbReference type="SAM" id="MobiDB-lite"/>
    </source>
</evidence>
<dbReference type="EMBL" id="PXZM01000003">
    <property type="protein sequence ID" value="PSJ99944.1"/>
    <property type="molecule type" value="Genomic_DNA"/>
</dbReference>
<keyword evidence="5" id="KW-0378">Hydrolase</keyword>
<dbReference type="InterPro" id="IPR046450">
    <property type="entry name" value="PA_dom_sf"/>
</dbReference>
<dbReference type="Gene3D" id="3.50.30.30">
    <property type="match status" value="1"/>
</dbReference>
<dbReference type="Proteomes" id="UP000240419">
    <property type="component" value="Unassembled WGS sequence"/>
</dbReference>
<evidence type="ECO:0000313" key="5">
    <source>
        <dbReference type="EMBL" id="PSJ99944.1"/>
    </source>
</evidence>
<dbReference type="InterPro" id="IPR039373">
    <property type="entry name" value="Peptidase_M28B"/>
</dbReference>
<keyword evidence="6" id="KW-1185">Reference proteome</keyword>
<dbReference type="Pfam" id="PF02225">
    <property type="entry name" value="PA"/>
    <property type="match status" value="1"/>
</dbReference>
<dbReference type="RefSeq" id="WP_106837667.1">
    <property type="nucleotide sequence ID" value="NZ_JARMEZ010000044.1"/>
</dbReference>
<feature type="signal peptide" evidence="2">
    <location>
        <begin position="1"/>
        <end position="30"/>
    </location>
</feature>
<dbReference type="Gene3D" id="3.40.630.10">
    <property type="entry name" value="Zn peptidases"/>
    <property type="match status" value="1"/>
</dbReference>
<dbReference type="GO" id="GO:0004177">
    <property type="term" value="F:aminopeptidase activity"/>
    <property type="evidence" value="ECO:0007669"/>
    <property type="project" value="UniProtKB-KW"/>
</dbReference>
<dbReference type="PANTHER" id="PTHR10404">
    <property type="entry name" value="N-ACETYLATED-ALPHA-LINKED ACIDIC DIPEPTIDASE"/>
    <property type="match status" value="1"/>
</dbReference>
<dbReference type="GO" id="GO:0004180">
    <property type="term" value="F:carboxypeptidase activity"/>
    <property type="evidence" value="ECO:0007669"/>
    <property type="project" value="TreeGrafter"/>
</dbReference>
<dbReference type="OrthoDB" id="9762302at2"/>
<dbReference type="SUPFAM" id="SSF52025">
    <property type="entry name" value="PA domain"/>
    <property type="match status" value="1"/>
</dbReference>
<sequence>MRFVRHYALCALLVCGTILPLPFLSDHAHAEENQDWIDSESLYSHVEQLARTARPPATETEFAAAVYVENTLRSYGYTTKLDPFSYYTYRKPTTLSLTMEEWPDQRWTASGFAFGINGTATAEVVDAGLGRAVDFANDASRGKIALVKRGEIPFGEKVRQAAAAGAVALIIWNDRVEGWNASLGEPLDMAVPVIALSKADGSKLQKRIRDNSHIKGTVKVEGAITSKQTSYNIVASKKPNQNDTGQVVMVSAHHDSAGLSAGANHNGSGVAALLEIARNMADKPIDTEVRFVSFGGVTSGSRGPIAYANSLSVKDRQAMIAAFYVDGVGSQKAELVATNSLGNENLPIQLLREAGVSPSDKERTRERNGATGFLAAAGIPTALVTNAGSGQATEDSLAQIDREQIATAAKAVLSAIHKITEQTTPPYPMGSPSGGQLRAESEALQ</sequence>
<organism evidence="5 6">
    <name type="scientific">Brevibacillus fortis</name>
    <dbReference type="NCBI Taxonomy" id="2126352"/>
    <lineage>
        <taxon>Bacteria</taxon>
        <taxon>Bacillati</taxon>
        <taxon>Bacillota</taxon>
        <taxon>Bacilli</taxon>
        <taxon>Bacillales</taxon>
        <taxon>Paenibacillaceae</taxon>
        <taxon>Brevibacillus</taxon>
    </lineage>
</organism>
<protein>
    <submittedName>
        <fullName evidence="5">Aminopeptidase</fullName>
    </submittedName>
</protein>
<keyword evidence="5" id="KW-0645">Protease</keyword>
<dbReference type="Pfam" id="PF04389">
    <property type="entry name" value="Peptidase_M28"/>
    <property type="match status" value="1"/>
</dbReference>
<accession>A0A2P7VL77</accession>
<gene>
    <name evidence="5" type="ORF">C7R93_04540</name>
</gene>